<evidence type="ECO:0000313" key="3">
    <source>
        <dbReference type="Proteomes" id="UP000050430"/>
    </source>
</evidence>
<dbReference type="InterPro" id="IPR000182">
    <property type="entry name" value="GNAT_dom"/>
</dbReference>
<dbReference type="CDD" id="cd04301">
    <property type="entry name" value="NAT_SF"/>
    <property type="match status" value="1"/>
</dbReference>
<dbReference type="STRING" id="229920.ADM99_09965"/>
<dbReference type="GO" id="GO:0016747">
    <property type="term" value="F:acyltransferase activity, transferring groups other than amino-acyl groups"/>
    <property type="evidence" value="ECO:0007669"/>
    <property type="project" value="InterPro"/>
</dbReference>
<dbReference type="Proteomes" id="UP000050430">
    <property type="component" value="Unassembled WGS sequence"/>
</dbReference>
<accession>A0A0P6WS32</accession>
<protein>
    <recommendedName>
        <fullName evidence="1">N-acetyltransferase domain-containing protein</fullName>
    </recommendedName>
</protein>
<sequence length="290" mass="32791">MQHNIPTGKFLLRPAVGTDLNALSTFFKSRVNIQHHLDWRTSLEWIGFQPYYLLLRQKEILAAMAAPVDPVGVAWIRVYGASMELPPEKLFPILLERCLKDLEGEPRPILAGLGLQEWFKKTLEANNFLLRQQIVVLGWDFKIRQAKPIPENLVIRPMTALDLPSVATVDRLAFKPLWQNSLDALILAFHKASLASVALLDGKIIGYQISTSTPINTHLARLAVNPEFQRRNIGFELVRQMLTDSLKLNSWQVTVNTQGDNIASLALYDSLGFTLTGESFPVYVYEYPKP</sequence>
<dbReference type="PANTHER" id="PTHR43617">
    <property type="entry name" value="L-AMINO ACID N-ACETYLTRANSFERASE"/>
    <property type="match status" value="1"/>
</dbReference>
<dbReference type="RefSeq" id="WP_062531950.1">
    <property type="nucleotide sequence ID" value="NZ_BBYA01000002.1"/>
</dbReference>
<dbReference type="InterPro" id="IPR016181">
    <property type="entry name" value="Acyl_CoA_acyltransferase"/>
</dbReference>
<name>A0A0P6WS32_9CHLR</name>
<dbReference type="Pfam" id="PF00583">
    <property type="entry name" value="Acetyltransf_1"/>
    <property type="match status" value="1"/>
</dbReference>
<feature type="domain" description="N-acetyltransferase" evidence="1">
    <location>
        <begin position="153"/>
        <end position="290"/>
    </location>
</feature>
<organism evidence="2 3">
    <name type="scientific">Leptolinea tardivitalis</name>
    <dbReference type="NCBI Taxonomy" id="229920"/>
    <lineage>
        <taxon>Bacteria</taxon>
        <taxon>Bacillati</taxon>
        <taxon>Chloroflexota</taxon>
        <taxon>Anaerolineae</taxon>
        <taxon>Anaerolineales</taxon>
        <taxon>Anaerolineaceae</taxon>
        <taxon>Leptolinea</taxon>
    </lineage>
</organism>
<proteinExistence type="predicted"/>
<evidence type="ECO:0000313" key="2">
    <source>
        <dbReference type="EMBL" id="KPL71758.1"/>
    </source>
</evidence>
<evidence type="ECO:0000259" key="1">
    <source>
        <dbReference type="PROSITE" id="PS51186"/>
    </source>
</evidence>
<dbReference type="InterPro" id="IPR050276">
    <property type="entry name" value="MshD_Acetyltransferase"/>
</dbReference>
<dbReference type="Gene3D" id="3.40.630.30">
    <property type="match status" value="1"/>
</dbReference>
<reference evidence="2 3" key="1">
    <citation type="submission" date="2015-07" db="EMBL/GenBank/DDBJ databases">
        <title>Genome sequence of Leptolinea tardivitalis DSM 16556.</title>
        <authorList>
            <person name="Hemp J."/>
            <person name="Ward L.M."/>
            <person name="Pace L.A."/>
            <person name="Fischer W.W."/>
        </authorList>
    </citation>
    <scope>NUCLEOTIDE SEQUENCE [LARGE SCALE GENOMIC DNA]</scope>
    <source>
        <strain evidence="2 3">YMTK-2</strain>
    </source>
</reference>
<dbReference type="AlphaFoldDB" id="A0A0P6WS32"/>
<comment type="caution">
    <text evidence="2">The sequence shown here is derived from an EMBL/GenBank/DDBJ whole genome shotgun (WGS) entry which is preliminary data.</text>
</comment>
<gene>
    <name evidence="2" type="ORF">ADM99_09965</name>
</gene>
<dbReference type="OrthoDB" id="160586at2"/>
<dbReference type="PROSITE" id="PS51186">
    <property type="entry name" value="GNAT"/>
    <property type="match status" value="1"/>
</dbReference>
<keyword evidence="3" id="KW-1185">Reference proteome</keyword>
<dbReference type="SUPFAM" id="SSF55729">
    <property type="entry name" value="Acyl-CoA N-acyltransferases (Nat)"/>
    <property type="match status" value="1"/>
</dbReference>
<dbReference type="EMBL" id="LGCK01000010">
    <property type="protein sequence ID" value="KPL71758.1"/>
    <property type="molecule type" value="Genomic_DNA"/>
</dbReference>